<accession>A0A5Q4YSU4</accession>
<evidence type="ECO:0000313" key="2">
    <source>
        <dbReference type="EMBL" id="VVD27823.1"/>
    </source>
</evidence>
<dbReference type="AlphaFoldDB" id="A0A5Q4YSU4"/>
<reference evidence="2 3" key="1">
    <citation type="submission" date="2019-08" db="EMBL/GenBank/DDBJ databases">
        <authorList>
            <person name="Herpell B J."/>
        </authorList>
    </citation>
    <scope>NUCLEOTIDE SEQUENCE [LARGE SCALE GENOMIC DNA]</scope>
    <source>
        <strain evidence="3">Msb3</strain>
    </source>
</reference>
<name>A0A5Q4YSU4_9BURK</name>
<evidence type="ECO:0000256" key="1">
    <source>
        <dbReference type="SAM" id="MobiDB-lite"/>
    </source>
</evidence>
<dbReference type="EMBL" id="LR699553">
    <property type="protein sequence ID" value="VVD27823.1"/>
    <property type="molecule type" value="Genomic_DNA"/>
</dbReference>
<gene>
    <name evidence="2" type="ORF">PDMSB3_1361</name>
</gene>
<feature type="region of interest" description="Disordered" evidence="1">
    <location>
        <begin position="1"/>
        <end position="37"/>
    </location>
</feature>
<proteinExistence type="predicted"/>
<protein>
    <submittedName>
        <fullName evidence="2">Uncharacterized protein</fullName>
    </submittedName>
</protein>
<sequence length="113" mass="12842">MPTRSVKSSMPKCRRTRSPRSRTSIEHGHRRVSRHIKKPRRARGFFVSDLFHVIPLMPFGQAVKSKGICHHRDGDALQRIRLSLAVRLHRATSPDSSGDMHAILDTQLKRGTA</sequence>
<dbReference type="KEGG" id="pdio:PDMSB3_1361"/>
<organism evidence="2 3">
    <name type="scientific">Paraburkholderia dioscoreae</name>
    <dbReference type="NCBI Taxonomy" id="2604047"/>
    <lineage>
        <taxon>Bacteria</taxon>
        <taxon>Pseudomonadati</taxon>
        <taxon>Pseudomonadota</taxon>
        <taxon>Betaproteobacteria</taxon>
        <taxon>Burkholderiales</taxon>
        <taxon>Burkholderiaceae</taxon>
        <taxon>Paraburkholderia</taxon>
    </lineage>
</organism>
<dbReference type="Proteomes" id="UP000325811">
    <property type="component" value="Chromosome I"/>
</dbReference>
<keyword evidence="3" id="KW-1185">Reference proteome</keyword>
<evidence type="ECO:0000313" key="3">
    <source>
        <dbReference type="Proteomes" id="UP000325811"/>
    </source>
</evidence>
<feature type="region of interest" description="Disordered" evidence="1">
    <location>
        <begin position="91"/>
        <end position="113"/>
    </location>
</feature>
<feature type="compositionally biased region" description="Basic residues" evidence="1">
    <location>
        <begin position="28"/>
        <end position="37"/>
    </location>
</feature>